<sequence length="91" mass="10582">MNKFKTANRRVENILYLLHLARFISPIHVADPRRPERVFWREGSPESGMVPVFGDPSRQKTRSGRRRSENSKIENCKQTWLQSPLVSSSES</sequence>
<organism evidence="2 3">
    <name type="scientific">Legionella shakespearei DSM 23087</name>
    <dbReference type="NCBI Taxonomy" id="1122169"/>
    <lineage>
        <taxon>Bacteria</taxon>
        <taxon>Pseudomonadati</taxon>
        <taxon>Pseudomonadota</taxon>
        <taxon>Gammaproteobacteria</taxon>
        <taxon>Legionellales</taxon>
        <taxon>Legionellaceae</taxon>
        <taxon>Legionella</taxon>
    </lineage>
</organism>
<name>A0A0W0YHI3_9GAMM</name>
<comment type="caution">
    <text evidence="2">The sequence shown here is derived from an EMBL/GenBank/DDBJ whole genome shotgun (WGS) entry which is preliminary data.</text>
</comment>
<feature type="region of interest" description="Disordered" evidence="1">
    <location>
        <begin position="44"/>
        <end position="74"/>
    </location>
</feature>
<evidence type="ECO:0000313" key="3">
    <source>
        <dbReference type="Proteomes" id="UP000054600"/>
    </source>
</evidence>
<dbReference type="Proteomes" id="UP000054600">
    <property type="component" value="Unassembled WGS sequence"/>
</dbReference>
<accession>A0A0W0YHI3</accession>
<dbReference type="AlphaFoldDB" id="A0A0W0YHI3"/>
<protein>
    <submittedName>
        <fullName evidence="2">Uncharacterized protein</fullName>
    </submittedName>
</protein>
<evidence type="ECO:0000313" key="2">
    <source>
        <dbReference type="EMBL" id="KTD56409.1"/>
    </source>
</evidence>
<keyword evidence="3" id="KW-1185">Reference proteome</keyword>
<dbReference type="PATRIC" id="fig|1122169.6.peg.3229"/>
<proteinExistence type="predicted"/>
<dbReference type="STRING" id="1122169.Lsha_2808"/>
<evidence type="ECO:0000256" key="1">
    <source>
        <dbReference type="SAM" id="MobiDB-lite"/>
    </source>
</evidence>
<dbReference type="EMBL" id="LNYW01000074">
    <property type="protein sequence ID" value="KTD56409.1"/>
    <property type="molecule type" value="Genomic_DNA"/>
</dbReference>
<reference evidence="2 3" key="1">
    <citation type="submission" date="2015-11" db="EMBL/GenBank/DDBJ databases">
        <title>Genomic analysis of 38 Legionella species identifies large and diverse effector repertoires.</title>
        <authorList>
            <person name="Burstein D."/>
            <person name="Amaro F."/>
            <person name="Zusman T."/>
            <person name="Lifshitz Z."/>
            <person name="Cohen O."/>
            <person name="Gilbert J.A."/>
            <person name="Pupko T."/>
            <person name="Shuman H.A."/>
            <person name="Segal G."/>
        </authorList>
    </citation>
    <scope>NUCLEOTIDE SEQUENCE [LARGE SCALE GENOMIC DNA]</scope>
    <source>
        <strain evidence="2 3">ATCC 49655</strain>
    </source>
</reference>
<gene>
    <name evidence="2" type="ORF">Lsha_2808</name>
</gene>